<evidence type="ECO:0000256" key="4">
    <source>
        <dbReference type="ARBA" id="ARBA00022679"/>
    </source>
</evidence>
<dbReference type="PANTHER" id="PTHR47816">
    <property type="entry name" value="RIBOSOMAL RNA SMALL SUBUNIT METHYLTRANSFERASE C"/>
    <property type="match status" value="1"/>
</dbReference>
<comment type="caution">
    <text evidence="9">The sequence shown here is derived from an EMBL/GenBank/DDBJ whole genome shotgun (WGS) entry which is preliminary data.</text>
</comment>
<comment type="subcellular location">
    <subcellularLocation>
        <location evidence="6">Cytoplasm</location>
    </subcellularLocation>
</comment>
<evidence type="ECO:0000259" key="7">
    <source>
        <dbReference type="Pfam" id="PF05175"/>
    </source>
</evidence>
<dbReference type="InterPro" id="IPR002052">
    <property type="entry name" value="DNA_methylase_N6_adenine_CS"/>
</dbReference>
<keyword evidence="5 6" id="KW-0949">S-adenosyl-L-methionine</keyword>
<keyword evidence="1 6" id="KW-0963">Cytoplasm</keyword>
<dbReference type="Pfam" id="PF05175">
    <property type="entry name" value="MTS"/>
    <property type="match status" value="1"/>
</dbReference>
<dbReference type="Gene3D" id="3.40.50.150">
    <property type="entry name" value="Vaccinia Virus protein VP39"/>
    <property type="match status" value="2"/>
</dbReference>
<evidence type="ECO:0000256" key="2">
    <source>
        <dbReference type="ARBA" id="ARBA00022552"/>
    </source>
</evidence>
<organism evidence="9 10">
    <name type="scientific">Pseudoalteromonas qingdaonensis</name>
    <dbReference type="NCBI Taxonomy" id="3131913"/>
    <lineage>
        <taxon>Bacteria</taxon>
        <taxon>Pseudomonadati</taxon>
        <taxon>Pseudomonadota</taxon>
        <taxon>Gammaproteobacteria</taxon>
        <taxon>Alteromonadales</taxon>
        <taxon>Pseudoalteromonadaceae</taxon>
        <taxon>Pseudoalteromonas</taxon>
    </lineage>
</organism>
<dbReference type="EMBL" id="JBCGCU010000001">
    <property type="protein sequence ID" value="MEM0513879.1"/>
    <property type="molecule type" value="Genomic_DNA"/>
</dbReference>
<sequence length="375" mass="41916">MITSAQLGGNTYHLHRLPLQQKNRSLQAWDAADEYLVDYINEHHADAKRLLILNDDFGALACAFNQLTSDSVSDSYIAIQAWQHNLKENNLNTEQLTPLTSLEPLADDYDLVIGKIPKNSGYLQHQLTQLSQTLKPGTPLVLAGKTKAIHNSTINLVERYIGPANTTLAQKKARLITATMHNKAQQSPFPKSWQLEGSAFTLINHANVFSRDSLDIGARFFSNYLPQSKKPIRIIDLGCGNGVIGLQTLVKCPEAEITFVDESAMAVASARQTILENLPDELHRCEFIHNDCLSGFNPQSYDLVLCNPPFHQQNAVTDHIAWQMFNDAKKVLRPGGELRIVGNRHLDYHEKLKRLFGDSKLLGSNKKFVVLSAKK</sequence>
<dbReference type="InterPro" id="IPR058679">
    <property type="entry name" value="RlmG_N"/>
</dbReference>
<dbReference type="GO" id="GO:0032259">
    <property type="term" value="P:methylation"/>
    <property type="evidence" value="ECO:0007669"/>
    <property type="project" value="UniProtKB-KW"/>
</dbReference>
<reference evidence="9 10" key="1">
    <citation type="submission" date="2024-03" db="EMBL/GenBank/DDBJ databases">
        <title>Pseudoalteromonas qingdaonensis sp. nov., isolated from the intestines of marine benthic organisms.</title>
        <authorList>
            <person name="Lin X."/>
            <person name="Fang S."/>
            <person name="Hu X."/>
        </authorList>
    </citation>
    <scope>NUCLEOTIDE SEQUENCE [LARGE SCALE GENOMIC DNA]</scope>
    <source>
        <strain evidence="9 10">YIC-827</strain>
    </source>
</reference>
<evidence type="ECO:0000256" key="3">
    <source>
        <dbReference type="ARBA" id="ARBA00022603"/>
    </source>
</evidence>
<evidence type="ECO:0000256" key="1">
    <source>
        <dbReference type="ARBA" id="ARBA00022490"/>
    </source>
</evidence>
<feature type="domain" description="Methyltransferase small" evidence="7">
    <location>
        <begin position="200"/>
        <end position="371"/>
    </location>
</feature>
<comment type="function">
    <text evidence="6">Specifically methylates the guanine in position 1835 (m2G1835) of 23S rRNA.</text>
</comment>
<accession>A0ABU9MRD1</accession>
<evidence type="ECO:0000313" key="9">
    <source>
        <dbReference type="EMBL" id="MEM0513879.1"/>
    </source>
</evidence>
<dbReference type="InterPro" id="IPR029063">
    <property type="entry name" value="SAM-dependent_MTases_sf"/>
</dbReference>
<dbReference type="PROSITE" id="PS00092">
    <property type="entry name" value="N6_MTASE"/>
    <property type="match status" value="1"/>
</dbReference>
<dbReference type="PIRSF" id="PIRSF037565">
    <property type="entry name" value="RRNA_m2G_Mtase_RsmD_prd"/>
    <property type="match status" value="1"/>
</dbReference>
<evidence type="ECO:0000259" key="8">
    <source>
        <dbReference type="Pfam" id="PF26049"/>
    </source>
</evidence>
<dbReference type="HAMAP" id="MF_01859">
    <property type="entry name" value="23SrRNA_methyltr_G"/>
    <property type="match status" value="1"/>
</dbReference>
<dbReference type="GO" id="GO:0008168">
    <property type="term" value="F:methyltransferase activity"/>
    <property type="evidence" value="ECO:0007669"/>
    <property type="project" value="UniProtKB-KW"/>
</dbReference>
<comment type="similarity">
    <text evidence="6">Belongs to the methyltransferase superfamily. RlmG family.</text>
</comment>
<gene>
    <name evidence="6" type="primary">rlmG</name>
    <name evidence="9" type="ORF">WCN91_00235</name>
</gene>
<keyword evidence="2 6" id="KW-0698">rRNA processing</keyword>
<proteinExistence type="inferred from homology"/>
<evidence type="ECO:0000256" key="5">
    <source>
        <dbReference type="ARBA" id="ARBA00022691"/>
    </source>
</evidence>
<dbReference type="InterPro" id="IPR007848">
    <property type="entry name" value="Small_mtfrase_dom"/>
</dbReference>
<dbReference type="CDD" id="cd02440">
    <property type="entry name" value="AdoMet_MTases"/>
    <property type="match status" value="1"/>
</dbReference>
<protein>
    <recommendedName>
        <fullName evidence="6">Ribosomal RNA large subunit methyltransferase G</fullName>
        <ecNumber evidence="6">2.1.1.174</ecNumber>
    </recommendedName>
    <alternativeName>
        <fullName evidence="6">23S rRNA m2G1835 methyltransferase</fullName>
    </alternativeName>
    <alternativeName>
        <fullName evidence="6">rRNA (guanine-N(2)-)-methyltransferase RlmG</fullName>
    </alternativeName>
</protein>
<dbReference type="RefSeq" id="WP_342675431.1">
    <property type="nucleotide sequence ID" value="NZ_JBCGCU010000001.1"/>
</dbReference>
<dbReference type="Proteomes" id="UP001447008">
    <property type="component" value="Unassembled WGS sequence"/>
</dbReference>
<dbReference type="PANTHER" id="PTHR47816:SF5">
    <property type="entry name" value="RIBOSOMAL RNA LARGE SUBUNIT METHYLTRANSFERASE G"/>
    <property type="match status" value="1"/>
</dbReference>
<dbReference type="InterPro" id="IPR017237">
    <property type="entry name" value="RLMG"/>
</dbReference>
<evidence type="ECO:0000256" key="6">
    <source>
        <dbReference type="HAMAP-Rule" id="MF_01859"/>
    </source>
</evidence>
<feature type="domain" description="RlmG N-terminal" evidence="8">
    <location>
        <begin position="4"/>
        <end position="181"/>
    </location>
</feature>
<dbReference type="Pfam" id="PF26049">
    <property type="entry name" value="RLMG_N"/>
    <property type="match status" value="1"/>
</dbReference>
<keyword evidence="3 6" id="KW-0489">Methyltransferase</keyword>
<keyword evidence="10" id="KW-1185">Reference proteome</keyword>
<dbReference type="SUPFAM" id="SSF53335">
    <property type="entry name" value="S-adenosyl-L-methionine-dependent methyltransferases"/>
    <property type="match status" value="1"/>
</dbReference>
<evidence type="ECO:0000313" key="10">
    <source>
        <dbReference type="Proteomes" id="UP001447008"/>
    </source>
</evidence>
<comment type="catalytic activity">
    <reaction evidence="6">
        <text>guanosine(1835) in 23S rRNA + S-adenosyl-L-methionine = N(2)-methylguanosine(1835) in 23S rRNA + S-adenosyl-L-homocysteine + H(+)</text>
        <dbReference type="Rhea" id="RHEA:42744"/>
        <dbReference type="Rhea" id="RHEA-COMP:10217"/>
        <dbReference type="Rhea" id="RHEA-COMP:10218"/>
        <dbReference type="ChEBI" id="CHEBI:15378"/>
        <dbReference type="ChEBI" id="CHEBI:57856"/>
        <dbReference type="ChEBI" id="CHEBI:59789"/>
        <dbReference type="ChEBI" id="CHEBI:74269"/>
        <dbReference type="ChEBI" id="CHEBI:74481"/>
        <dbReference type="EC" id="2.1.1.174"/>
    </reaction>
</comment>
<dbReference type="EC" id="2.1.1.174" evidence="6"/>
<dbReference type="InterPro" id="IPR046977">
    <property type="entry name" value="RsmC/RlmG"/>
</dbReference>
<keyword evidence="4 6" id="KW-0808">Transferase</keyword>
<name>A0ABU9MRD1_9GAMM</name>